<name>A0A2P4YJR5_9STRA</name>
<comment type="caution">
    <text evidence="2">The sequence shown here is derived from an EMBL/GenBank/DDBJ whole genome shotgun (WGS) entry which is preliminary data.</text>
</comment>
<dbReference type="AlphaFoldDB" id="A0A2P4YJR5"/>
<feature type="region of interest" description="Disordered" evidence="1">
    <location>
        <begin position="1"/>
        <end position="64"/>
    </location>
</feature>
<accession>A0A2P4YJR5</accession>
<feature type="compositionally biased region" description="Acidic residues" evidence="1">
    <location>
        <begin position="52"/>
        <end position="62"/>
    </location>
</feature>
<evidence type="ECO:0000313" key="2">
    <source>
        <dbReference type="EMBL" id="POM78054.1"/>
    </source>
</evidence>
<reference evidence="2 3" key="1">
    <citation type="journal article" date="2017" name="Genome Biol. Evol.">
        <title>Phytophthora megakarya and P. palmivora, closely related causal agents of cacao black pod rot, underwent increases in genome sizes and gene numbers by different mechanisms.</title>
        <authorList>
            <person name="Ali S.S."/>
            <person name="Shao J."/>
            <person name="Lary D.J."/>
            <person name="Kronmiller B."/>
            <person name="Shen D."/>
            <person name="Strem M.D."/>
            <person name="Amoako-Attah I."/>
            <person name="Akrofi A.Y."/>
            <person name="Begoude B.A."/>
            <person name="Ten Hoopen G.M."/>
            <person name="Coulibaly K."/>
            <person name="Kebe B.I."/>
            <person name="Melnick R.L."/>
            <person name="Guiltinan M.J."/>
            <person name="Tyler B.M."/>
            <person name="Meinhardt L.W."/>
            <person name="Bailey B.A."/>
        </authorList>
    </citation>
    <scope>NUCLEOTIDE SEQUENCE [LARGE SCALE GENOMIC DNA]</scope>
    <source>
        <strain evidence="3">sbr112.9</strain>
    </source>
</reference>
<dbReference type="OrthoDB" id="127293at2759"/>
<organism evidence="2 3">
    <name type="scientific">Phytophthora palmivora</name>
    <dbReference type="NCBI Taxonomy" id="4796"/>
    <lineage>
        <taxon>Eukaryota</taxon>
        <taxon>Sar</taxon>
        <taxon>Stramenopiles</taxon>
        <taxon>Oomycota</taxon>
        <taxon>Peronosporomycetes</taxon>
        <taxon>Peronosporales</taxon>
        <taxon>Peronosporaceae</taxon>
        <taxon>Phytophthora</taxon>
    </lineage>
</organism>
<evidence type="ECO:0000256" key="1">
    <source>
        <dbReference type="SAM" id="MobiDB-lite"/>
    </source>
</evidence>
<gene>
    <name evidence="2" type="ORF">PHPALM_4464</name>
</gene>
<protein>
    <submittedName>
        <fullName evidence="2">Uncharacterized protein</fullName>
    </submittedName>
</protein>
<keyword evidence="3" id="KW-1185">Reference proteome</keyword>
<dbReference type="Proteomes" id="UP000237271">
    <property type="component" value="Unassembled WGS sequence"/>
</dbReference>
<evidence type="ECO:0000313" key="3">
    <source>
        <dbReference type="Proteomes" id="UP000237271"/>
    </source>
</evidence>
<dbReference type="EMBL" id="NCKW01002181">
    <property type="protein sequence ID" value="POM78054.1"/>
    <property type="molecule type" value="Genomic_DNA"/>
</dbReference>
<proteinExistence type="predicted"/>
<sequence>MVKGTSTLREDSPAGYGDSADSNIAMTMDATAGGSRSVQFDEEDAQGHASDEEKEDEEDEEKAELSYVKTTAELLGEAGELSLQVGRMGVPRPVERNLAAELGEDADDEDQGVAQRERLSLVPRATRNADTPSANKVLAQLGGEMMRNSEWMKLFDPLPLAQMVVPNSVAQGINSAEWSLNLAKNRTPETKKGERFRATAETLYFEDSHMLSPKKSRTRLGRNMWESEEDNSAEAGDDSDDEHGYRLSREETVKDQIYHLSNDRGDQGGSQYLELRSHFDQWVRSRYYPAKRKDKEMICDFLTRLNGYARTAKIQYERGGADAADHVERFLLNCDDDDIMDMLCPLQLNDVHRVTQIINKKIQGEKRKKQRCRLV</sequence>